<organism evidence="1">
    <name type="scientific">marine sediment metagenome</name>
    <dbReference type="NCBI Taxonomy" id="412755"/>
    <lineage>
        <taxon>unclassified sequences</taxon>
        <taxon>metagenomes</taxon>
        <taxon>ecological metagenomes</taxon>
    </lineage>
</organism>
<dbReference type="EMBL" id="LAZR01013702">
    <property type="protein sequence ID" value="KKM20759.1"/>
    <property type="molecule type" value="Genomic_DNA"/>
</dbReference>
<name>A0A0F9ILS2_9ZZZZ</name>
<proteinExistence type="predicted"/>
<evidence type="ECO:0000313" key="1">
    <source>
        <dbReference type="EMBL" id="KKM20759.1"/>
    </source>
</evidence>
<comment type="caution">
    <text evidence="1">The sequence shown here is derived from an EMBL/GenBank/DDBJ whole genome shotgun (WGS) entry which is preliminary data.</text>
</comment>
<reference evidence="1" key="1">
    <citation type="journal article" date="2015" name="Nature">
        <title>Complex archaea that bridge the gap between prokaryotes and eukaryotes.</title>
        <authorList>
            <person name="Spang A."/>
            <person name="Saw J.H."/>
            <person name="Jorgensen S.L."/>
            <person name="Zaremba-Niedzwiedzka K."/>
            <person name="Martijn J."/>
            <person name="Lind A.E."/>
            <person name="van Eijk R."/>
            <person name="Schleper C."/>
            <person name="Guy L."/>
            <person name="Ettema T.J."/>
        </authorList>
    </citation>
    <scope>NUCLEOTIDE SEQUENCE</scope>
</reference>
<accession>A0A0F9ILS2</accession>
<protein>
    <submittedName>
        <fullName evidence="1">Uncharacterized protein</fullName>
    </submittedName>
</protein>
<gene>
    <name evidence="1" type="ORF">LCGC14_1642320</name>
</gene>
<sequence>MTAYRILSFDMGKCPECGSDKIKIKSIIFGTFEWKKSDPIVICPKCRPDIKREVVWI</sequence>
<dbReference type="AlphaFoldDB" id="A0A0F9ILS2"/>